<evidence type="ECO:0000256" key="1">
    <source>
        <dbReference type="SAM" id="MobiDB-lite"/>
    </source>
</evidence>
<accession>A0A4Q4MFJ9</accession>
<feature type="region of interest" description="Disordered" evidence="1">
    <location>
        <begin position="306"/>
        <end position="403"/>
    </location>
</feature>
<name>A0A4Q4MFJ9_9PLEO</name>
<reference evidence="3" key="1">
    <citation type="journal article" date="2019" name="bioRxiv">
        <title>Genomics, evolutionary history and diagnostics of the Alternaria alternata species group including apple and Asian pear pathotypes.</title>
        <authorList>
            <person name="Armitage A.D."/>
            <person name="Cockerton H.M."/>
            <person name="Sreenivasaprasad S."/>
            <person name="Woodhall J.W."/>
            <person name="Lane C.R."/>
            <person name="Harrison R.J."/>
            <person name="Clarkson J.P."/>
        </authorList>
    </citation>
    <scope>NUCLEOTIDE SEQUENCE [LARGE SCALE GENOMIC DNA]</scope>
    <source>
        <strain evidence="3">FERA 1082</strain>
    </source>
</reference>
<organism evidence="2 3">
    <name type="scientific">Alternaria tenuissima</name>
    <dbReference type="NCBI Taxonomy" id="119927"/>
    <lineage>
        <taxon>Eukaryota</taxon>
        <taxon>Fungi</taxon>
        <taxon>Dikarya</taxon>
        <taxon>Ascomycota</taxon>
        <taxon>Pezizomycotina</taxon>
        <taxon>Dothideomycetes</taxon>
        <taxon>Pleosporomycetidae</taxon>
        <taxon>Pleosporales</taxon>
        <taxon>Pleosporineae</taxon>
        <taxon>Pleosporaceae</taxon>
        <taxon>Alternaria</taxon>
        <taxon>Alternaria sect. Alternaria</taxon>
        <taxon>Alternaria alternata complex</taxon>
    </lineage>
</organism>
<dbReference type="Proteomes" id="UP000292402">
    <property type="component" value="Unassembled WGS sequence"/>
</dbReference>
<feature type="region of interest" description="Disordered" evidence="1">
    <location>
        <begin position="181"/>
        <end position="211"/>
    </location>
</feature>
<sequence>METRFEELQDEKEDLTGTRFRLQRDRRKASHLIREKTDETMGSALSQLQRFLKKEGITLPQAIQEEFEQINTLRDQLGLREAEYDDAEQQYNDQEVKFIQRLSMFVNDLLDDLPHPLPTSSPDVLESQASGAAELTSENLDDWTVLAARTEDDYTNPVTQTSTTTCTSVAASNGSTLLTDSATSATSTQRQSAVAQDKVNVQNAPRSGKRSRLPVHPRIYVWQLGVISVSPLQKAHLPYQPPSTKLYEASWWEGAGKTCDLTSFTGAQFYMDHSTALENSATDRSMISELEDIYYSIIDEQKLLPRKSSSKRSISEGERASDNSAYLQAVPRRASKPTGDVTPESRRSQTGSTDFETTQSPSPNRKPLDRHTSRKSVNSHSIVYRAPQTDLYGDQQQRRHTTGVSVRAVPGKEPKDLRMMNCTTHSRHYLDPFLLSSGESITPRKGEFISVLRDLYTHIP</sequence>
<proteinExistence type="predicted"/>
<dbReference type="AlphaFoldDB" id="A0A4Q4MFJ9"/>
<evidence type="ECO:0000313" key="3">
    <source>
        <dbReference type="Proteomes" id="UP000292402"/>
    </source>
</evidence>
<feature type="compositionally biased region" description="Low complexity" evidence="1">
    <location>
        <begin position="181"/>
        <end position="196"/>
    </location>
</feature>
<evidence type="ECO:0000313" key="2">
    <source>
        <dbReference type="EMBL" id="RYN49777.1"/>
    </source>
</evidence>
<gene>
    <name evidence="2" type="ORF">AA0114_g6281</name>
</gene>
<feature type="compositionally biased region" description="Polar residues" evidence="1">
    <location>
        <begin position="348"/>
        <end position="363"/>
    </location>
</feature>
<comment type="caution">
    <text evidence="2">The sequence shown here is derived from an EMBL/GenBank/DDBJ whole genome shotgun (WGS) entry which is preliminary data.</text>
</comment>
<protein>
    <submittedName>
        <fullName evidence="2">Uncharacterized protein</fullName>
    </submittedName>
</protein>
<dbReference type="EMBL" id="PDXA01000019">
    <property type="protein sequence ID" value="RYN49777.1"/>
    <property type="molecule type" value="Genomic_DNA"/>
</dbReference>